<dbReference type="Proteomes" id="UP001342314">
    <property type="component" value="Unassembled WGS sequence"/>
</dbReference>
<feature type="transmembrane region" description="Helical" evidence="6">
    <location>
        <begin position="217"/>
        <end position="238"/>
    </location>
</feature>
<dbReference type="PANTHER" id="PTHR21389:SF0">
    <property type="entry name" value="ETOPOSIDE-INDUCED PROTEIN 2.4 HOMOLOG"/>
    <property type="match status" value="1"/>
</dbReference>
<protein>
    <recommendedName>
        <fullName evidence="9">Etoposide-induced protein 2.4-domain-containing protein</fullName>
    </recommendedName>
</protein>
<dbReference type="AlphaFoldDB" id="A0AAV5GEM3"/>
<reference evidence="7 8" key="1">
    <citation type="submission" date="2021-12" db="EMBL/GenBank/DDBJ databases">
        <title>High titer production of polyol ester of fatty acids by Rhodotorula paludigena BS15 towards product separation-free biomass refinery.</title>
        <authorList>
            <person name="Mano J."/>
            <person name="Ono H."/>
            <person name="Tanaka T."/>
            <person name="Naito K."/>
            <person name="Sushida H."/>
            <person name="Ike M."/>
            <person name="Tokuyasu K."/>
            <person name="Kitaoka M."/>
        </authorList>
    </citation>
    <scope>NUCLEOTIDE SEQUENCE [LARGE SCALE GENOMIC DNA]</scope>
    <source>
        <strain evidence="7 8">BS15</strain>
    </source>
</reference>
<evidence type="ECO:0008006" key="9">
    <source>
        <dbReference type="Google" id="ProtNLM"/>
    </source>
</evidence>
<comment type="caution">
    <text evidence="7">The sequence shown here is derived from an EMBL/GenBank/DDBJ whole genome shotgun (WGS) entry which is preliminary data.</text>
</comment>
<sequence>MAYRGHQKQQDSFGGSGWGNQHAPPLTLTNTLVLHAGFAVQGATDAMKLKVAGEKISMDKLVQANVLKSSVIQGIVLVSALVVKPILRRLVGLRPTEPVTASVVFFGFHLFWLWPLAAAATYYSGLLRPASETDKRRSAGGDPNRGMVVKVVSESYRTLVTLNYFLFFYALRLIPFLGAPLGFLYASVVDAYYCFEAHWVKNGWFFGDRVRQIEQRWAYAFGYGLPITLLSSWSWVSFRAVRHPQRSDPFVNLAVFALLFPLFSLTSSVAIPQPLDPALPGSSSSATPAFMHGASGLGHGSFSIAAAEGGAEDRGRKGSALVPIRIRVLVVAELVYAALAAAFGLSSGGAGGSAGRKKDAGMGHGHGASPARMAMAQRVNAFDPNYGATPPQDVFGAGAGGGSAYGGSAYGGSPVRGGGGGAGPAPQRYSMESDPYGTGVGAGGVSYAGAGQAAATPPRRGYAAPDGGLDSSVYSSPTRASPYGAQQAYGGAYAPPPQQQQQQPQAAQSPAGYGGDRTLDQYIRQAGLRGKNKGD</sequence>
<organism evidence="7 8">
    <name type="scientific">Rhodotorula paludigena</name>
    <dbReference type="NCBI Taxonomy" id="86838"/>
    <lineage>
        <taxon>Eukaryota</taxon>
        <taxon>Fungi</taxon>
        <taxon>Dikarya</taxon>
        <taxon>Basidiomycota</taxon>
        <taxon>Pucciniomycotina</taxon>
        <taxon>Microbotryomycetes</taxon>
        <taxon>Sporidiobolales</taxon>
        <taxon>Sporidiobolaceae</taxon>
        <taxon>Rhodotorula</taxon>
    </lineage>
</organism>
<feature type="compositionally biased region" description="Low complexity" evidence="5">
    <location>
        <begin position="480"/>
        <end position="511"/>
    </location>
</feature>
<feature type="transmembrane region" description="Helical" evidence="6">
    <location>
        <begin position="65"/>
        <end position="83"/>
    </location>
</feature>
<dbReference type="GO" id="GO:0005783">
    <property type="term" value="C:endoplasmic reticulum"/>
    <property type="evidence" value="ECO:0007669"/>
    <property type="project" value="TreeGrafter"/>
</dbReference>
<feature type="compositionally biased region" description="Low complexity" evidence="5">
    <location>
        <begin position="450"/>
        <end position="461"/>
    </location>
</feature>
<feature type="transmembrane region" description="Helical" evidence="6">
    <location>
        <begin position="164"/>
        <end position="186"/>
    </location>
</feature>
<dbReference type="EMBL" id="BQKY01000003">
    <property type="protein sequence ID" value="GJN88573.1"/>
    <property type="molecule type" value="Genomic_DNA"/>
</dbReference>
<dbReference type="GO" id="GO:0016020">
    <property type="term" value="C:membrane"/>
    <property type="evidence" value="ECO:0007669"/>
    <property type="project" value="UniProtKB-SubCell"/>
</dbReference>
<feature type="region of interest" description="Disordered" evidence="5">
    <location>
        <begin position="417"/>
        <end position="436"/>
    </location>
</feature>
<dbReference type="InterPro" id="IPR059112">
    <property type="entry name" value="CysZ/EI24"/>
</dbReference>
<keyword evidence="3 6" id="KW-1133">Transmembrane helix</keyword>
<evidence type="ECO:0000256" key="6">
    <source>
        <dbReference type="SAM" id="Phobius"/>
    </source>
</evidence>
<feature type="region of interest" description="Disordered" evidence="5">
    <location>
        <begin position="450"/>
        <end position="519"/>
    </location>
</feature>
<feature type="transmembrane region" description="Helical" evidence="6">
    <location>
        <begin position="250"/>
        <end position="271"/>
    </location>
</feature>
<dbReference type="GO" id="GO:0016236">
    <property type="term" value="P:macroautophagy"/>
    <property type="evidence" value="ECO:0007669"/>
    <property type="project" value="TreeGrafter"/>
</dbReference>
<keyword evidence="4 6" id="KW-0472">Membrane</keyword>
<evidence type="ECO:0000256" key="1">
    <source>
        <dbReference type="ARBA" id="ARBA00004141"/>
    </source>
</evidence>
<evidence type="ECO:0000256" key="5">
    <source>
        <dbReference type="SAM" id="MobiDB-lite"/>
    </source>
</evidence>
<comment type="subcellular location">
    <subcellularLocation>
        <location evidence="1">Membrane</location>
        <topology evidence="1">Multi-pass membrane protein</topology>
    </subcellularLocation>
</comment>
<keyword evidence="8" id="KW-1185">Reference proteome</keyword>
<evidence type="ECO:0000313" key="8">
    <source>
        <dbReference type="Proteomes" id="UP001342314"/>
    </source>
</evidence>
<gene>
    <name evidence="7" type="ORF">Rhopal_001539-T1</name>
</gene>
<proteinExistence type="predicted"/>
<feature type="transmembrane region" description="Helical" evidence="6">
    <location>
        <begin position="103"/>
        <end position="127"/>
    </location>
</feature>
<evidence type="ECO:0000256" key="3">
    <source>
        <dbReference type="ARBA" id="ARBA00022989"/>
    </source>
</evidence>
<name>A0AAV5GEM3_9BASI</name>
<evidence type="ECO:0000313" key="7">
    <source>
        <dbReference type="EMBL" id="GJN88573.1"/>
    </source>
</evidence>
<feature type="region of interest" description="Disordered" evidence="5">
    <location>
        <begin position="348"/>
        <end position="370"/>
    </location>
</feature>
<accession>A0AAV5GEM3</accession>
<keyword evidence="2 6" id="KW-0812">Transmembrane</keyword>
<dbReference type="Pfam" id="PF07264">
    <property type="entry name" value="EI24"/>
    <property type="match status" value="1"/>
</dbReference>
<evidence type="ECO:0000256" key="4">
    <source>
        <dbReference type="ARBA" id="ARBA00023136"/>
    </source>
</evidence>
<dbReference type="PANTHER" id="PTHR21389">
    <property type="entry name" value="P53 INDUCED PROTEIN"/>
    <property type="match status" value="1"/>
</dbReference>
<evidence type="ECO:0000256" key="2">
    <source>
        <dbReference type="ARBA" id="ARBA00022692"/>
    </source>
</evidence>